<keyword evidence="3 6" id="KW-0223">Dioxygenase</keyword>
<dbReference type="AlphaFoldDB" id="A0ABD1TX47"/>
<evidence type="ECO:0000256" key="3">
    <source>
        <dbReference type="ARBA" id="ARBA00022964"/>
    </source>
</evidence>
<feature type="binding site" evidence="5">
    <location>
        <position position="45"/>
    </location>
    <ligand>
        <name>Fe cation</name>
        <dbReference type="ChEBI" id="CHEBI:24875"/>
        <note>catalytic</note>
    </ligand>
</feature>
<reference evidence="7" key="1">
    <citation type="submission" date="2024-07" db="EMBL/GenBank/DDBJ databases">
        <title>Two chromosome-level genome assemblies of Korean endemic species Abeliophyllum distichum and Forsythia ovata (Oleaceae).</title>
        <authorList>
            <person name="Jang H."/>
        </authorList>
    </citation>
    <scope>NUCLEOTIDE SEQUENCE [LARGE SCALE GENOMIC DNA]</scope>
</reference>
<comment type="caution">
    <text evidence="6">The sequence shown here is derived from an EMBL/GenBank/DDBJ whole genome shotgun (WGS) entry which is preliminary data.</text>
</comment>
<gene>
    <name evidence="6" type="ORF">Adt_13553</name>
</gene>
<name>A0ABD1TX47_9LAMI</name>
<dbReference type="Proteomes" id="UP001604336">
    <property type="component" value="Unassembled WGS sequence"/>
</dbReference>
<comment type="similarity">
    <text evidence="1">Belongs to the carotenoid oxygenase family.</text>
</comment>
<proteinExistence type="inferred from homology"/>
<dbReference type="GO" id="GO:0051213">
    <property type="term" value="F:dioxygenase activity"/>
    <property type="evidence" value="ECO:0007669"/>
    <property type="project" value="UniProtKB-KW"/>
</dbReference>
<dbReference type="InterPro" id="IPR004294">
    <property type="entry name" value="Carotenoid_Oase"/>
</dbReference>
<keyword evidence="7" id="KW-1185">Reference proteome</keyword>
<evidence type="ECO:0000313" key="7">
    <source>
        <dbReference type="Proteomes" id="UP001604336"/>
    </source>
</evidence>
<evidence type="ECO:0000256" key="4">
    <source>
        <dbReference type="ARBA" id="ARBA00023004"/>
    </source>
</evidence>
<evidence type="ECO:0000256" key="5">
    <source>
        <dbReference type="PIRSR" id="PIRSR604294-1"/>
    </source>
</evidence>
<sequence>MDIFRGRSPVGVDPGKIPRLGSIPRYAKNKTKMYWIEVPGFNMLHAVNAWEEEDGEKIVIVASNVLSVEHALESMDLIHLSLEKVEIKVKEKKVFRQPVSIKSLDFGVINPAYIGKKNRYAYAAVTAPMPKIAGVVKLDLSLLEADNGNCTVASRLYG</sequence>
<evidence type="ECO:0000256" key="1">
    <source>
        <dbReference type="ARBA" id="ARBA00006787"/>
    </source>
</evidence>
<keyword evidence="2 5" id="KW-0479">Metal-binding</keyword>
<keyword evidence="3 6" id="KW-0560">Oxidoreductase</keyword>
<dbReference type="GO" id="GO:0046872">
    <property type="term" value="F:metal ion binding"/>
    <property type="evidence" value="ECO:0007669"/>
    <property type="project" value="UniProtKB-KW"/>
</dbReference>
<evidence type="ECO:0000313" key="6">
    <source>
        <dbReference type="EMBL" id="KAL2517306.1"/>
    </source>
</evidence>
<evidence type="ECO:0000256" key="2">
    <source>
        <dbReference type="ARBA" id="ARBA00022723"/>
    </source>
</evidence>
<keyword evidence="4 5" id="KW-0408">Iron</keyword>
<organism evidence="6 7">
    <name type="scientific">Abeliophyllum distichum</name>
    <dbReference type="NCBI Taxonomy" id="126358"/>
    <lineage>
        <taxon>Eukaryota</taxon>
        <taxon>Viridiplantae</taxon>
        <taxon>Streptophyta</taxon>
        <taxon>Embryophyta</taxon>
        <taxon>Tracheophyta</taxon>
        <taxon>Spermatophyta</taxon>
        <taxon>Magnoliopsida</taxon>
        <taxon>eudicotyledons</taxon>
        <taxon>Gunneridae</taxon>
        <taxon>Pentapetalae</taxon>
        <taxon>asterids</taxon>
        <taxon>lamiids</taxon>
        <taxon>Lamiales</taxon>
        <taxon>Oleaceae</taxon>
        <taxon>Forsythieae</taxon>
        <taxon>Abeliophyllum</taxon>
    </lineage>
</organism>
<comment type="cofactor">
    <cofactor evidence="5">
        <name>Fe(2+)</name>
        <dbReference type="ChEBI" id="CHEBI:29033"/>
    </cofactor>
    <text evidence="5">Binds 1 Fe(2+) ion per subunit.</text>
</comment>
<accession>A0ABD1TX47</accession>
<dbReference type="PANTHER" id="PTHR10543">
    <property type="entry name" value="BETA-CAROTENE DIOXYGENASE"/>
    <property type="match status" value="1"/>
</dbReference>
<dbReference type="PANTHER" id="PTHR10543:SF46">
    <property type="entry name" value="CAROTENOID CLEAVAGE DIOXYGENASE 4, CHLOROPLASTIC-RELATED"/>
    <property type="match status" value="1"/>
</dbReference>
<dbReference type="Pfam" id="PF03055">
    <property type="entry name" value="RPE65"/>
    <property type="match status" value="1"/>
</dbReference>
<protein>
    <submittedName>
        <fullName evidence="6">Carotenoid cleavage dioxygenase 4</fullName>
    </submittedName>
</protein>
<dbReference type="EMBL" id="JBFOLK010000004">
    <property type="protein sequence ID" value="KAL2517306.1"/>
    <property type="molecule type" value="Genomic_DNA"/>
</dbReference>